<accession>A0A7R9QSP7</accession>
<dbReference type="EMBL" id="OC925813">
    <property type="protein sequence ID" value="CAD7656358.1"/>
    <property type="molecule type" value="Genomic_DNA"/>
</dbReference>
<protein>
    <submittedName>
        <fullName evidence="1">Uncharacterized protein</fullName>
    </submittedName>
</protein>
<evidence type="ECO:0000313" key="2">
    <source>
        <dbReference type="Proteomes" id="UP000728032"/>
    </source>
</evidence>
<dbReference type="AlphaFoldDB" id="A0A7R9QSP7"/>
<reference evidence="1" key="1">
    <citation type="submission" date="2020-11" db="EMBL/GenBank/DDBJ databases">
        <authorList>
            <person name="Tran Van P."/>
        </authorList>
    </citation>
    <scope>NUCLEOTIDE SEQUENCE</scope>
</reference>
<keyword evidence="2" id="KW-1185">Reference proteome</keyword>
<gene>
    <name evidence="1" type="ORF">ONB1V03_LOCUS12995</name>
</gene>
<organism evidence="1">
    <name type="scientific">Oppiella nova</name>
    <dbReference type="NCBI Taxonomy" id="334625"/>
    <lineage>
        <taxon>Eukaryota</taxon>
        <taxon>Metazoa</taxon>
        <taxon>Ecdysozoa</taxon>
        <taxon>Arthropoda</taxon>
        <taxon>Chelicerata</taxon>
        <taxon>Arachnida</taxon>
        <taxon>Acari</taxon>
        <taxon>Acariformes</taxon>
        <taxon>Sarcoptiformes</taxon>
        <taxon>Oribatida</taxon>
        <taxon>Brachypylina</taxon>
        <taxon>Oppioidea</taxon>
        <taxon>Oppiidae</taxon>
        <taxon>Oppiella</taxon>
    </lineage>
</organism>
<evidence type="ECO:0000313" key="1">
    <source>
        <dbReference type="EMBL" id="CAD7656358.1"/>
    </source>
</evidence>
<proteinExistence type="predicted"/>
<sequence length="68" mass="7962">MLLVLKRWQTSNPVLSKQIMGRACMRWLIKTSLKGLTIVRLSLLKSSKVRKILMRKMSRKCRNVTMNS</sequence>
<dbReference type="EMBL" id="CAJPVJ010010988">
    <property type="protein sequence ID" value="CAG2173545.1"/>
    <property type="molecule type" value="Genomic_DNA"/>
</dbReference>
<name>A0A7R9QSP7_9ACAR</name>
<dbReference type="Proteomes" id="UP000728032">
    <property type="component" value="Unassembled WGS sequence"/>
</dbReference>